<keyword evidence="4" id="KW-1185">Reference proteome</keyword>
<name>A0A2U1MFD3_ARTAN</name>
<gene>
    <name evidence="3" type="ORF">CTI12_AA218580</name>
</gene>
<dbReference type="SMART" id="SM00743">
    <property type="entry name" value="Agenet"/>
    <property type="match status" value="2"/>
</dbReference>
<keyword evidence="1" id="KW-0812">Transmembrane</keyword>
<sequence>MVERRSPGQQSKSRRSPEKEVADYHSVTGVLIFFYFYCRSLAYYGVSVYFDGDPKSTAPNAVSNFRKKTTRLIFRVCQKVEISFEENRLCGVWFPAVVVEDLGGKLLLVEYKCAWINGGEKLHRVSVDHHHIRPSLTKFKDISFGSLDKVDVFYDFGWWSGVVTRNLAYSRYLVYFKNTNKVKDLGHRELRSYAEWKDDKWLTPYEVSNVI</sequence>
<dbReference type="Proteomes" id="UP000245207">
    <property type="component" value="Unassembled WGS sequence"/>
</dbReference>
<dbReference type="InterPro" id="IPR008395">
    <property type="entry name" value="Agenet-like_dom"/>
</dbReference>
<dbReference type="InterPro" id="IPR014002">
    <property type="entry name" value="Agenet_dom_plant"/>
</dbReference>
<dbReference type="AlphaFoldDB" id="A0A2U1MFD3"/>
<keyword evidence="1" id="KW-1133">Transmembrane helix</keyword>
<feature type="domain" description="Agenet" evidence="2">
    <location>
        <begin position="72"/>
        <end position="140"/>
    </location>
</feature>
<protein>
    <submittedName>
        <fullName evidence="3">Agenet-like domain, Agenet domain</fullName>
    </submittedName>
</protein>
<dbReference type="PANTHER" id="PTHR31917">
    <property type="entry name" value="AGENET DOMAIN-CONTAINING PROTEIN-RELATED"/>
    <property type="match status" value="1"/>
</dbReference>
<feature type="domain" description="Agenet" evidence="2">
    <location>
        <begin position="142"/>
        <end position="198"/>
    </location>
</feature>
<keyword evidence="1" id="KW-0472">Membrane</keyword>
<dbReference type="CDD" id="cd20406">
    <property type="entry name" value="Tudor_Agenet_AtDUF_rpt2_4"/>
    <property type="match status" value="1"/>
</dbReference>
<organism evidence="3 4">
    <name type="scientific">Artemisia annua</name>
    <name type="common">Sweet wormwood</name>
    <dbReference type="NCBI Taxonomy" id="35608"/>
    <lineage>
        <taxon>Eukaryota</taxon>
        <taxon>Viridiplantae</taxon>
        <taxon>Streptophyta</taxon>
        <taxon>Embryophyta</taxon>
        <taxon>Tracheophyta</taxon>
        <taxon>Spermatophyta</taxon>
        <taxon>Magnoliopsida</taxon>
        <taxon>eudicotyledons</taxon>
        <taxon>Gunneridae</taxon>
        <taxon>Pentapetalae</taxon>
        <taxon>asterids</taxon>
        <taxon>campanulids</taxon>
        <taxon>Asterales</taxon>
        <taxon>Asteraceae</taxon>
        <taxon>Asteroideae</taxon>
        <taxon>Anthemideae</taxon>
        <taxon>Artemisiinae</taxon>
        <taxon>Artemisia</taxon>
    </lineage>
</organism>
<dbReference type="PANTHER" id="PTHR31917:SF151">
    <property type="entry name" value="AGENET DOMAIN-CONTAINING PROTEIN"/>
    <property type="match status" value="1"/>
</dbReference>
<accession>A0A2U1MFD3</accession>
<evidence type="ECO:0000256" key="1">
    <source>
        <dbReference type="SAM" id="Phobius"/>
    </source>
</evidence>
<dbReference type="EMBL" id="PKPP01005491">
    <property type="protein sequence ID" value="PWA59922.1"/>
    <property type="molecule type" value="Genomic_DNA"/>
</dbReference>
<dbReference type="STRING" id="35608.A0A2U1MFD3"/>
<evidence type="ECO:0000313" key="3">
    <source>
        <dbReference type="EMBL" id="PWA59922.1"/>
    </source>
</evidence>
<evidence type="ECO:0000313" key="4">
    <source>
        <dbReference type="Proteomes" id="UP000245207"/>
    </source>
</evidence>
<comment type="caution">
    <text evidence="3">The sequence shown here is derived from an EMBL/GenBank/DDBJ whole genome shotgun (WGS) entry which is preliminary data.</text>
</comment>
<dbReference type="OrthoDB" id="687110at2759"/>
<dbReference type="Pfam" id="PF05641">
    <property type="entry name" value="Agenet"/>
    <property type="match status" value="2"/>
</dbReference>
<reference evidence="3 4" key="1">
    <citation type="journal article" date="2018" name="Mol. Plant">
        <title>The genome of Artemisia annua provides insight into the evolution of Asteraceae family and artemisinin biosynthesis.</title>
        <authorList>
            <person name="Shen Q."/>
            <person name="Zhang L."/>
            <person name="Liao Z."/>
            <person name="Wang S."/>
            <person name="Yan T."/>
            <person name="Shi P."/>
            <person name="Liu M."/>
            <person name="Fu X."/>
            <person name="Pan Q."/>
            <person name="Wang Y."/>
            <person name="Lv Z."/>
            <person name="Lu X."/>
            <person name="Zhang F."/>
            <person name="Jiang W."/>
            <person name="Ma Y."/>
            <person name="Chen M."/>
            <person name="Hao X."/>
            <person name="Li L."/>
            <person name="Tang Y."/>
            <person name="Lv G."/>
            <person name="Zhou Y."/>
            <person name="Sun X."/>
            <person name="Brodelius P.E."/>
            <person name="Rose J.K.C."/>
            <person name="Tang K."/>
        </authorList>
    </citation>
    <scope>NUCLEOTIDE SEQUENCE [LARGE SCALE GENOMIC DNA]</scope>
    <source>
        <strain evidence="4">cv. Huhao1</strain>
        <tissue evidence="3">Leaf</tissue>
    </source>
</reference>
<feature type="transmembrane region" description="Helical" evidence="1">
    <location>
        <begin position="21"/>
        <end position="37"/>
    </location>
</feature>
<proteinExistence type="predicted"/>
<evidence type="ECO:0000259" key="2">
    <source>
        <dbReference type="SMART" id="SM00743"/>
    </source>
</evidence>